<feature type="domain" description="Bacterial Ig" evidence="3">
    <location>
        <begin position="1684"/>
        <end position="1766"/>
    </location>
</feature>
<evidence type="ECO:0000313" key="8">
    <source>
        <dbReference type="Proteomes" id="UP000644140"/>
    </source>
</evidence>
<evidence type="ECO:0000256" key="2">
    <source>
        <dbReference type="SAM" id="MobiDB-lite"/>
    </source>
</evidence>
<dbReference type="InterPro" id="IPR019960">
    <property type="entry name" value="T1SS_VCA0849"/>
</dbReference>
<dbReference type="Pfam" id="PF13517">
    <property type="entry name" value="FG-GAP_3"/>
    <property type="match status" value="3"/>
</dbReference>
<feature type="domain" description="Bacterial Ig" evidence="3">
    <location>
        <begin position="1426"/>
        <end position="1508"/>
    </location>
</feature>
<dbReference type="NCBIfam" id="NF033677">
    <property type="entry name" value="biofilm_BapA_N"/>
    <property type="match status" value="1"/>
</dbReference>
<feature type="region of interest" description="Disordered" evidence="2">
    <location>
        <begin position="1047"/>
        <end position="1079"/>
    </location>
</feature>
<dbReference type="SUPFAM" id="SSF51120">
    <property type="entry name" value="beta-Roll"/>
    <property type="match status" value="2"/>
</dbReference>
<feature type="region of interest" description="Disordered" evidence="2">
    <location>
        <begin position="2925"/>
        <end position="2944"/>
    </location>
</feature>
<feature type="domain" description="Bacterial Ig" evidence="3">
    <location>
        <begin position="2028"/>
        <end position="2110"/>
    </location>
</feature>
<evidence type="ECO:0000259" key="5">
    <source>
        <dbReference type="Pfam" id="PF19078"/>
    </source>
</evidence>
<feature type="region of interest" description="Disordered" evidence="2">
    <location>
        <begin position="2301"/>
        <end position="2321"/>
    </location>
</feature>
<dbReference type="InterPro" id="IPR048051">
    <property type="entry name" value="BapA-like_prefix-like"/>
</dbReference>
<feature type="region of interest" description="Disordered" evidence="2">
    <location>
        <begin position="1694"/>
        <end position="1719"/>
    </location>
</feature>
<dbReference type="InterPro" id="IPR044048">
    <property type="entry name" value="Big_12"/>
</dbReference>
<feature type="compositionally biased region" description="Polar residues" evidence="2">
    <location>
        <begin position="1092"/>
        <end position="1109"/>
    </location>
</feature>
<feature type="domain" description="Bacterial Ig-like" evidence="4">
    <location>
        <begin position="2602"/>
        <end position="2693"/>
    </location>
</feature>
<feature type="domain" description="Bacterial Ig" evidence="3">
    <location>
        <begin position="2114"/>
        <end position="2196"/>
    </location>
</feature>
<feature type="domain" description="Bacterial Ig" evidence="3">
    <location>
        <begin position="397"/>
        <end position="475"/>
    </location>
</feature>
<feature type="compositionally biased region" description="Polar residues" evidence="2">
    <location>
        <begin position="2301"/>
        <end position="2313"/>
    </location>
</feature>
<feature type="domain" description="Bacterial Ig" evidence="3">
    <location>
        <begin position="1856"/>
        <end position="1938"/>
    </location>
</feature>
<feature type="region of interest" description="Disordered" evidence="2">
    <location>
        <begin position="1220"/>
        <end position="1251"/>
    </location>
</feature>
<gene>
    <name evidence="7" type="ORF">I9054_006275</name>
</gene>
<feature type="domain" description="Bacterial Ig" evidence="3">
    <location>
        <begin position="1082"/>
        <end position="1164"/>
    </location>
</feature>
<feature type="region of interest" description="Disordered" evidence="2">
    <location>
        <begin position="1649"/>
        <end position="1680"/>
    </location>
</feature>
<dbReference type="NCBIfam" id="TIGR03661">
    <property type="entry name" value="T1SS_VCA0849"/>
    <property type="match status" value="1"/>
</dbReference>
<evidence type="ECO:0000259" key="4">
    <source>
        <dbReference type="Pfam" id="PF19077"/>
    </source>
</evidence>
<evidence type="ECO:0000313" key="7">
    <source>
        <dbReference type="EMBL" id="UUN99054.1"/>
    </source>
</evidence>
<feature type="domain" description="Bacterial Ig" evidence="3">
    <location>
        <begin position="315"/>
        <end position="393"/>
    </location>
</feature>
<feature type="compositionally biased region" description="Polar residues" evidence="2">
    <location>
        <begin position="1134"/>
        <end position="1163"/>
    </location>
</feature>
<feature type="region of interest" description="Disordered" evidence="2">
    <location>
        <begin position="1478"/>
        <end position="1505"/>
    </location>
</feature>
<feature type="domain" description="Bacterial Ig" evidence="3">
    <location>
        <begin position="725"/>
        <end position="803"/>
    </location>
</feature>
<sequence>MLNIQIVSKETHQVLDLKGSTDVKLVENSVVIINVKKEDIASTERVGNALVILLKSGEKISIENFFASHSDNDIVLKDDQNKLFLLELNQTQDVLETINYISINDIEPLLYHDANIEILPWVIGGALGIGAIAAIANNDSSIDKKNGDVTPPNQPLVHSTNGRLITGTAEAGSTVNITDSSGKVIGTTTAGPDGKFTFTPTTPIPDGTALKVTAVDASGNVSPPAQVIVDSTAPAQPIVNPTDGSPITGTAEAGSTVNITDSSGKVIGTTTVGPDDKFTFTPTTPIPDGTALKVTAVDASGNVSPPAQVIVDSTAPAQPIVNPTDGSPITGTAEAGSTVNITDSSGKVIGTTTAGPDGKFTFTPTTPIPDGTTLKVTAVDASGNVSPPAQVIVDSTAPAQPIVDPTDGSPITGTAEAGSTVNITDSSGKVIGTTTAGPDGKFTFTPTTPIPDGTALKVTAVDASGNVSPPAQVIVDSTAPAQPIVNPTDGSPITGTAEAGSTVNITDSSGKVIGTTTAGPDGKFTFTPTTPIPDGTTLKVTAVDASGNVSPPAQVIVDSTAPAQPIVNPTDGSPITGTAEAGSTVNITDSSGKVIGTTTAGPDGKFTFTPTTPIPDGTTLKVTAVDASGNVSPPAQVIVDSTAPAQPIVDPTDGSPITGTAEAGSTVNITDSSGKVIGTTTAGPDGKFTFTPTTPIPDDTALKVTAVDASGNVSPPAQVIVDSTAPAQPIVNPTDGSPITGTAEAGSTVNITDSSGKVIGTTTAGPDGKFTFTPTTPIPDGTALKVTAVDASGNVSPPAVVIVDSTAPTVIISMSDTILTIGESALVTFSFSEIVKNFGNDDILVSNGTLSPVSSNDGGLTWTAIFTPNANFLASNNKISVIAGSFTDITGNVGIGGVGPNFAINTTTAPAAPVVNVTGNPDGSVTVSGTAEPNSNIEIRYPDGSTVTTPVDSSGNYGPVTSAINQPTGTVSGTVTDASGNTGPSTSTNYVDNIDPAAPVVNVTGNPDGSVSVSGTAEPNSNIEIRYPDGSTVTTPVDSSGNYGPVTSAINQPTGTVSGTVTDASSNTGPSTSTNYVDNIDPAAPVVNVTSNPDGSVSVSGTAEPNSNIEIRYPDGSTVTTPVDSSGNYGPVTSAINQPTGTVSGTVTDASGNTGPSTSTNYVDNIDPAAPVVNVTGNPDGSVSVSGTAEPNSNIEIRYPDGSTVTTPVDSSGNYGPVTSAINQPTGTVSGTVTDASSNTGPSTSTNYVDNIDPAAPVVNVTGNPDGSVSVSGTAEPNSNIEIRYPDGSTVTTPVDSSGNYGPVTSAINQPTGTVSGTVTDASGNTGPSTSTNYVDNIDPAAPVVNVTGNPDGSVTISGTAEPNSNIEIRYPDGSTVTTPVDSSGNYGPVTSAINQPTGTVSGTVTDASGNTGPSTSTNYVDNIDPAAPVVNVTGNPDGSVTISGTAEPNSNIEIRYPDGSTVTTPVDSSGNYGPVTSAINQPTGTVSGTVTDASGNTGPSTSTNYVDNIDPAAPVVNVTGNPDGSVTISGTAEPNSNIEIRYPDGSTVTTPVDSSGNYGPVTSAINQPTGTVSGTVTDASGNTGPSTSTNYVDNIDPAAPVVNVTGNPDGSVSVSGTAEPNSNIEIRYPDGSTVTTPVDSSGNYGPVTSAINQPTGTVSGTVTDASGNTGPSTSTNYVDNIDPAAPVVNVTSNPDGSVSVSGTAEPNSNIEIRYPDGSTVTTPVDSSGNYGPVTSAINQPTGTVSGTVTDASGNTGPSTSTNYVDNIDPAAPVVNVTGNPDGSVSVSGTAEPNSNIEIRYPDGSTVTTPVDSSGNYGPVTSAINQPTGTVSGTVTDASGNTGPSTSTNYVDNIDPAAPVVNVTSNPDGSVTISGTAEPNSNIEIRYPDGSTVTTAVDSSGNYGPVTSAINQPTGTVSGTVTDASGNTGPSTSTNYVDNIDPAAPVVNVTGNPDGSVSVSGTAEPNSNIEIRYPDGSTVTTPVDSSGNYGPVTSAINQPTGTVSGTVTDASGNTGPSTSTNYVDNIDPAAPVVNVTSNLDGSVSVSGTAEPNSNIEIRYPDGSTVTTAVDSSGNYGPVTSAINQPTGTVSGTVTDASGNTGPSTSTNYVDNIDPAAPVVNVTSNPDGSVTISGTAEPNSNIEIRYPDGSTVTTAVDSSGNYGPVTSAINQPTGTVSGTVTDASGNTGPSTSTNYVDNIDPAAPVVNVTSNPDGSVTISGTAEPNSNIEIRYPDSSTVTTAVDSSGNYGPVTSAINQPTGTVSGTVTDASGNTGPSTSTNYVDNIDPAAPVVNVTGNPDGSVSVSGTAEPNSNIEIRYPDGSTMTTPVDSSGNYGPVTSAINQPTGTVSGTVTDASGNTGPSTSTNYVDNIVPTQIATITGVNDNVVPNTGHIDNAGYSNDTSPQILGEISAVLGATEVVAIYRNDGNTNIRVGTATITGTGTTWVFDDSGLSDGISYTYTARVEDGAGNQANLSNAYVLNIDTTPPSASTTINIVSITDDTGLNTTDFITNDTSLTINGTVGTLAVGETAQISIDGGLNWIDLTVNAGTWHYEDIRILFEGEYTYQVRVVDAAGNIGQSDDQIVIVDLTGPSVSTLLNITSISTDSGTSSTDFITNDQSITVNGVVGTLAADEQVQISVDGINWVNLIVIGGTWSYQDPRVLNTDGDYTYQVRIVDIAGNIGATDSQTIQIDTAAPTQNAFINSYIDLVAPNTGLMGDNTETNDTTPTLIGSVSAGVQAGDILELYENGTWIASITLSAGDTTWTYSLSGLSNGVTYQYTVRIVDIAGNTGVMSPTFTLTVDTMAPTTTVSIDSYTDDVGLFQGNYNNNTTTDDTTPLLKGTLSSALSSGEVVEIYDDSNALLGVAVVDATGTGWSFQLPSLSNGSYTYYAVVVDAAGNHGTNSANFTLTIDTLAPTQTTTIDSFTDDLGTNTGDYPSGSHTDDTAPRLNGTISGGALAATDVVLVYEGTTQIGVATLNASRTAWTFDVAGLVNGDNKNYTAVVADAAGNLGTFSSPAFRIIVDNVAPTQTASITSYVDFAGPVIGIFGNGTTTDDTKPTLNGTLSSLIPAGTEIRIYEGSVFIGVAMTTGGTSWFFELPTLADPSTHTYTARVADEAGNESPASAPFTLTVDSTVLPEAININAFNDNYGENMGYYSSGSQTDDTSPELIGVLGAALNPGDKVLVYQVDPVLGTPTLLGEADVFETSWSYVLSGLSDGRYYYRAEVVNSFNSVLAQSNLLDLIVDTIAPTEVPSITVYNDTVGLFQGDFISGTTTDDTHALLKGTLDTALMSGESLHIHDNNGNLVGIASVTGTTWSLPLSLVTDGTYTYTAVVVDQAGNEGPESAAFTLILDTTPPTQQAIINSFTDDVIMNTGDYGSGSYTNDTLPVLNGTLNTGLGANEVLRIYEGSTFLGIATVTGLNWTFEFTNILSNGSHDFTARVMDAAGNQGPISNAFNLIVDTIATSQTANINNYIDSSGAVTGLMGSNTTTDDTTPTLIGAVTAGVQAGYTINLYQNDVLITSIVLANGQTSWSYTPNILGFGTYNYYVKVADQAGNEGTASPIFSLTVDATATLSSIMTDTAYGQAGNYSTNNDAVNTDLITRDSTPILNGTISRALEANEQVTISLDGGNSWIVVQTTLGATSWAYTPQSSGYTVSTIVPLQVRIENTVNGTHGSTTTTTYTVDLIAPSMTLSNPDFANPGTIDADGDKTILAGAVQFNSSVDGTAEVGSVVALINDINNDGIYTEGVDSVLNVATVAAGGTWNMSLSLTAGQYHLGYVIWDAAGNRSRLSMTSDVDVVNNLGNAPYTNSAFGTNATLGYGSSMVINTNGHWTFVNDQAVYAGASTTSYTTTALTLTSGTVSSYSFGDYNLDGNIDIIGTDSAVTSTAPIWMGIAGGGFTAGNVNAGQLIARGGSVFLDMDGDGYLDAVVGDRGNDSSAFLKNNSGAFSVYGRASGNPTATGLSTLTMDRENSAVDLNNDGKVDLALHATTSQSGVTGAYTLSLLLNSGSSSATGANWTETQVITNVFGAARADDSTTPLSMTWADFNGDGYLDLYLNTTQTGTSANSKIFLNNGGSLSSNGIAIANDSLAGEASVAVDWNGDGKMDAIEVDYTTGIANLYTNNGNVATGWATTQLADMGNSTLNGIAAADYDWDGDIDLLASFNTSTPTQLISNTNQVKDGTALHLRIVNAEGHNVYYGNTVQLFDSSGRLVSTQIINPQSGNWVNDGSALINIFGLDPSQSYTVKLLANDHGVTTTYSWNVTPGSAVDAQVLTTTAVTTANATTLVGTGYNDTYVVSNVVGGTTAYNGGGGWNLPVMKGESKTWVASGGMDIIDFRNASTGVTVNLQAGTVSGWGTVSNITNVEGVRGSAQSDTLSGNAFDNIFEGRGGDDIINLGSNAGNDRLVYNLINPADHVTGGNGTDTINGFVAGSLAFAPNSDADIIDLSGLLTAYTGTAYVYFDAGTGSYMLDRASIGLYKYLQVSTVGNDTVISVDLAGTGNFTTPLLTLKNISLSLEYLLANGQLLLGSSTAALIHINAQTTTDTTPIVSGTIPYGLNIGEVLQITVNGTTYSTANNTVVVDPINHTWYVQLPVGVVNVGRYDVVANIVDANGSIIMSDASRMELEVLSSSGSLTPAWGDADVGNVLGSATMTLGQNGLWSFFQTSTTSDVGTIYNSTGLNTYTNVSVTGGSGGLSGASFVDFNRDSFMDIFTNTSTDASSQSVWTTTDGINYNHQILVSGTSMWNGAVVAYDKTGDGYLDFAYGDTGGDSMTFITNTAGSLSLMAGGAQGRPVGITGNTDSEVSAVDLTNDGAVDVIQHTISSSTPTAGGAYALTLLTNVQSAVNTFIQTNIAGVFRTGAAGDPASATAMTWADFNNDGKMDLFLGAGRNAANTADSTVSRIYWNSGTGSLFGTASGTAGGQATYLSDTLDGGASVAVDWNHDGKMDIVELPRSGVSAVPNLYTNNGAGSFTQSTLGTAITGVNGALAVDYNWDGAVDVLAYKGGANTILLQNNNIVADGTSLHLRILDANGLNVYYGNTVQLYNSAGTLVASQILNQQSGVFGADGSGIVNFYGLNANDSYTAVLIKSVNGVSQDVGGSASLGGNSIENINLSWAGLTAGAATQAYVLSGEATTNVANGKFIGTGYNDIFFATAGTDSYDGSGGTAVDLSGNSNWSATGGLDTVDYKLAGSTALTIDLSNMSAQNTGFGTASFKNIEALAGGNGNDTFTGNTANNQFDGRGGNDTFNLANGGQDTLLYKVLLADATGGNGTDSVNGFKVGTVEATADADRIDLKSLLIGYTADSDGAAHYVNGIATLDSADNIGSYLQVSHSGGNTVLSIDRDGVGGAYAMTNLLTLNGVNTELETLLANHQIIIG</sequence>
<dbReference type="Proteomes" id="UP000644140">
    <property type="component" value="Chromosome"/>
</dbReference>
<dbReference type="InterPro" id="IPR044016">
    <property type="entry name" value="Big_13"/>
</dbReference>
<dbReference type="EMBL" id="CP092085">
    <property type="protein sequence ID" value="UUN99054.1"/>
    <property type="molecule type" value="Genomic_DNA"/>
</dbReference>
<feature type="domain" description="Bacterial Ig" evidence="3">
    <location>
        <begin position="561"/>
        <end position="639"/>
    </location>
</feature>
<feature type="compositionally biased region" description="Polar residues" evidence="2">
    <location>
        <begin position="1048"/>
        <end position="1077"/>
    </location>
</feature>
<feature type="compositionally biased region" description="Polar residues" evidence="2">
    <location>
        <begin position="2252"/>
        <end position="2281"/>
    </location>
</feature>
<feature type="domain" description="Bacterial Ig-like" evidence="5">
    <location>
        <begin position="804"/>
        <end position="897"/>
    </location>
</feature>
<evidence type="ECO:0000259" key="3">
    <source>
        <dbReference type="Pfam" id="PF17936"/>
    </source>
</evidence>
<dbReference type="Pfam" id="PF17936">
    <property type="entry name" value="Big_6"/>
    <property type="match status" value="17"/>
</dbReference>
<evidence type="ECO:0000259" key="6">
    <source>
        <dbReference type="Pfam" id="PF22783"/>
    </source>
</evidence>
<dbReference type="SUPFAM" id="SSF69318">
    <property type="entry name" value="Integrin alpha N-terminal domain"/>
    <property type="match status" value="3"/>
</dbReference>
<dbReference type="InterPro" id="IPR041498">
    <property type="entry name" value="Big_6"/>
</dbReference>
<feature type="compositionally biased region" description="Polar residues" evidence="2">
    <location>
        <begin position="1011"/>
        <end position="1023"/>
    </location>
</feature>
<feature type="domain" description="Bacterial Ig-like" evidence="4">
    <location>
        <begin position="2712"/>
        <end position="2803"/>
    </location>
</feature>
<feature type="domain" description="Bacterial Ig" evidence="3">
    <location>
        <begin position="1512"/>
        <end position="1594"/>
    </location>
</feature>
<feature type="region of interest" description="Disordered" evidence="2">
    <location>
        <begin position="1011"/>
        <end position="1031"/>
    </location>
</feature>
<feature type="compositionally biased region" description="Polar residues" evidence="2">
    <location>
        <begin position="2925"/>
        <end position="2935"/>
    </location>
</feature>
<dbReference type="Gene3D" id="2.60.40.10">
    <property type="entry name" value="Immunoglobulins"/>
    <property type="match status" value="35"/>
</dbReference>
<dbReference type="InterPro" id="IPR013517">
    <property type="entry name" value="FG-GAP"/>
</dbReference>
<dbReference type="Pfam" id="PF19078">
    <property type="entry name" value="Big_12"/>
    <property type="match status" value="1"/>
</dbReference>
<protein>
    <submittedName>
        <fullName evidence="7">Ig-like domain-containing protein</fullName>
    </submittedName>
</protein>
<feature type="domain" description="Bacterial Ig" evidence="3">
    <location>
        <begin position="156"/>
        <end position="229"/>
    </location>
</feature>
<dbReference type="Pfam" id="PF19077">
    <property type="entry name" value="Big_13"/>
    <property type="match status" value="6"/>
</dbReference>
<name>A0A9E7TF97_ACIBZ</name>
<dbReference type="InterPro" id="IPR013783">
    <property type="entry name" value="Ig-like_fold"/>
</dbReference>
<feature type="region of interest" description="Disordered" evidence="2">
    <location>
        <begin position="1092"/>
        <end position="1117"/>
    </location>
</feature>
<feature type="domain" description="Bacterial Ig" evidence="3">
    <location>
        <begin position="233"/>
        <end position="311"/>
    </location>
</feature>
<feature type="compositionally biased region" description="Polar residues" evidence="2">
    <location>
        <begin position="1220"/>
        <end position="1249"/>
    </location>
</feature>
<feature type="domain" description="Bacterial Ig-like" evidence="4">
    <location>
        <begin position="3480"/>
        <end position="3571"/>
    </location>
</feature>
<feature type="compositionally biased region" description="Polar residues" evidence="2">
    <location>
        <begin position="1650"/>
        <end position="1679"/>
    </location>
</feature>
<feature type="region of interest" description="Disordered" evidence="2">
    <location>
        <begin position="1134"/>
        <end position="1165"/>
    </location>
</feature>
<feature type="region of interest" description="Disordered" evidence="2">
    <location>
        <begin position="1183"/>
        <end position="1203"/>
    </location>
</feature>
<feature type="region of interest" description="Disordered" evidence="2">
    <location>
        <begin position="1736"/>
        <end position="1767"/>
    </location>
</feature>
<feature type="region of interest" description="Disordered" evidence="2">
    <location>
        <begin position="962"/>
        <end position="989"/>
    </location>
</feature>
<feature type="domain" description="Bacterial Ig-like" evidence="4">
    <location>
        <begin position="3374"/>
        <end position="3463"/>
    </location>
</feature>
<keyword evidence="1" id="KW-0732">Signal</keyword>
<dbReference type="InterPro" id="IPR011049">
    <property type="entry name" value="Serralysin-like_metalloprot_C"/>
</dbReference>
<accession>A0A9E7TF97</accession>
<dbReference type="InterPro" id="IPR028994">
    <property type="entry name" value="Integrin_alpha_N"/>
</dbReference>
<feature type="region of interest" description="Disordered" evidence="2">
    <location>
        <begin position="1269"/>
        <end position="1289"/>
    </location>
</feature>
<reference evidence="7" key="1">
    <citation type="submission" date="2022-02" db="EMBL/GenBank/DDBJ databases">
        <title>Characterization of Tn125 harboring carbapenem-resistant Acinetobacter bereziniae clinical isolates.</title>
        <authorList>
            <person name="Wong N.-K."/>
            <person name="Pan Q."/>
        </authorList>
    </citation>
    <scope>NUCLEOTIDE SEQUENCE</scope>
    <source>
        <strain evidence="7">GD03393</strain>
    </source>
</reference>
<evidence type="ECO:0000256" key="1">
    <source>
        <dbReference type="ARBA" id="ARBA00022729"/>
    </source>
</evidence>
<feature type="compositionally biased region" description="Polar residues" evidence="2">
    <location>
        <begin position="1183"/>
        <end position="1195"/>
    </location>
</feature>
<feature type="domain" description="Bacterial Ig" evidence="3">
    <location>
        <begin position="909"/>
        <end position="992"/>
    </location>
</feature>
<feature type="region of interest" description="Disordered" evidence="2">
    <location>
        <begin position="2080"/>
        <end position="2107"/>
    </location>
</feature>
<dbReference type="RefSeq" id="WP_200232578.1">
    <property type="nucleotide sequence ID" value="NZ_CP066121.1"/>
</dbReference>
<feature type="domain" description="Bacterial Ig" evidence="3">
    <location>
        <begin position="479"/>
        <end position="557"/>
    </location>
</feature>
<organism evidence="7 8">
    <name type="scientific">Acinetobacter bereziniae</name>
    <name type="common">Acinetobacter genomosp. 10</name>
    <dbReference type="NCBI Taxonomy" id="106648"/>
    <lineage>
        <taxon>Bacteria</taxon>
        <taxon>Pseudomonadati</taxon>
        <taxon>Pseudomonadota</taxon>
        <taxon>Gammaproteobacteria</taxon>
        <taxon>Moraxellales</taxon>
        <taxon>Moraxellaceae</taxon>
        <taxon>Acinetobacter</taxon>
    </lineage>
</organism>
<feature type="domain" description="Bacterial Ig" evidence="3">
    <location>
        <begin position="1340"/>
        <end position="1422"/>
    </location>
</feature>
<feature type="compositionally biased region" description="Polar residues" evidence="2">
    <location>
        <begin position="1736"/>
        <end position="1765"/>
    </location>
</feature>
<feature type="compositionally biased region" description="Polar residues" evidence="2">
    <location>
        <begin position="1269"/>
        <end position="1281"/>
    </location>
</feature>
<dbReference type="Pfam" id="PF22783">
    <property type="entry name" value="BapA_N"/>
    <property type="match status" value="1"/>
</dbReference>
<feature type="region of interest" description="Disordered" evidence="2">
    <location>
        <begin position="2250"/>
        <end position="2283"/>
    </location>
</feature>
<feature type="domain" description="Biofilm-associated protein BapA-like prefix-like" evidence="6">
    <location>
        <begin position="1"/>
        <end position="121"/>
    </location>
</feature>
<feature type="domain" description="Bacterial Ig-like" evidence="4">
    <location>
        <begin position="2824"/>
        <end position="2913"/>
    </location>
</feature>
<feature type="compositionally biased region" description="Polar residues" evidence="2">
    <location>
        <begin position="1694"/>
        <end position="1711"/>
    </location>
</feature>
<proteinExistence type="predicted"/>
<feature type="domain" description="Bacterial Ig-like" evidence="4">
    <location>
        <begin position="2494"/>
        <end position="2587"/>
    </location>
</feature>
<feature type="domain" description="Bacterial Ig" evidence="3">
    <location>
        <begin position="643"/>
        <end position="721"/>
    </location>
</feature>